<dbReference type="EMBL" id="BMLI01000001">
    <property type="protein sequence ID" value="GGM94503.1"/>
    <property type="molecule type" value="Genomic_DNA"/>
</dbReference>
<reference evidence="14" key="1">
    <citation type="journal article" date="2019" name="Int. J. Syst. Evol. Microbiol.">
        <title>The Global Catalogue of Microorganisms (GCM) 10K type strain sequencing project: providing services to taxonomists for standard genome sequencing and annotation.</title>
        <authorList>
            <consortium name="The Broad Institute Genomics Platform"/>
            <consortium name="The Broad Institute Genome Sequencing Center for Infectious Disease"/>
            <person name="Wu L."/>
            <person name="Ma J."/>
        </authorList>
    </citation>
    <scope>NUCLEOTIDE SEQUENCE [LARGE SCALE GENOMIC DNA]</scope>
    <source>
        <strain evidence="14">CGMCC 1.6375</strain>
    </source>
</reference>
<dbReference type="RefSeq" id="WP_019943069.1">
    <property type="nucleotide sequence ID" value="NZ_BMLI01000001.1"/>
</dbReference>
<evidence type="ECO:0000256" key="4">
    <source>
        <dbReference type="ARBA" id="ARBA00022630"/>
    </source>
</evidence>
<comment type="cofactor">
    <cofactor evidence="1">
        <name>Mg(2+)</name>
        <dbReference type="ChEBI" id="CHEBI:18420"/>
    </cofactor>
</comment>
<evidence type="ECO:0000256" key="2">
    <source>
        <dbReference type="ARBA" id="ARBA00011955"/>
    </source>
</evidence>
<dbReference type="InterPro" id="IPR024932">
    <property type="entry name" value="ApbE"/>
</dbReference>
<protein>
    <recommendedName>
        <fullName evidence="3 11">FAD:protein FMN transferase</fullName>
        <ecNumber evidence="2 11">2.7.1.180</ecNumber>
    </recommendedName>
    <alternativeName>
        <fullName evidence="9 11">Flavin transferase</fullName>
    </alternativeName>
</protein>
<dbReference type="Pfam" id="PF02424">
    <property type="entry name" value="ApbE"/>
    <property type="match status" value="1"/>
</dbReference>
<dbReference type="Proteomes" id="UP000632339">
    <property type="component" value="Unassembled WGS sequence"/>
</dbReference>
<evidence type="ECO:0000256" key="6">
    <source>
        <dbReference type="ARBA" id="ARBA00022723"/>
    </source>
</evidence>
<dbReference type="PANTHER" id="PTHR30040:SF2">
    <property type="entry name" value="FAD:PROTEIN FMN TRANSFERASE"/>
    <property type="match status" value="1"/>
</dbReference>
<dbReference type="EC" id="2.7.1.180" evidence="2 11"/>
<dbReference type="SUPFAM" id="SSF143631">
    <property type="entry name" value="ApbE-like"/>
    <property type="match status" value="1"/>
</dbReference>
<accession>A0ABQ2HYJ5</accession>
<comment type="similarity">
    <text evidence="11">Belongs to the ApbE family.</text>
</comment>
<evidence type="ECO:0000256" key="9">
    <source>
        <dbReference type="ARBA" id="ARBA00031306"/>
    </source>
</evidence>
<evidence type="ECO:0000256" key="11">
    <source>
        <dbReference type="PIRNR" id="PIRNR006268"/>
    </source>
</evidence>
<evidence type="ECO:0000256" key="10">
    <source>
        <dbReference type="ARBA" id="ARBA00048540"/>
    </source>
</evidence>
<gene>
    <name evidence="13" type="ORF">GCM10010967_29720</name>
</gene>
<keyword evidence="5 11" id="KW-0808">Transferase</keyword>
<name>A0ABQ2HYJ5_9BACT</name>
<evidence type="ECO:0000256" key="12">
    <source>
        <dbReference type="SAM" id="SignalP"/>
    </source>
</evidence>
<evidence type="ECO:0000313" key="14">
    <source>
        <dbReference type="Proteomes" id="UP000632339"/>
    </source>
</evidence>
<sequence>MNRKAYSFWLAAAAICLFTLASRPGAALKTFRISGRAQGTTYAITYYAERPAVSQTQTDSIFKSLDNSLSIYQPGSLIDAFNASQEGVVMDKHLTNVVWRSMEIYEQTGGLFDMTVFPLVRAWGFGTKGSDQLPDSAAIHAIMPCVGSDKLQIFGGKLVKNNPCIQIDVNGIAQGYSVDVVANFLEARGVRNYIVEVGGEIRTKGHKYPGKERMSIGIETPSATEFDAPEIRAVISIGDGAVTTSGSYRKFREQGGLRLSHIIDPKTGFPVQREVVSATVVAPDAITADGFDNALLAAGVDGAFGILRAHPELQAYLIYRRSDGTVADTASAGFGKYLVR</sequence>
<dbReference type="InterPro" id="IPR003374">
    <property type="entry name" value="ApbE-like_sf"/>
</dbReference>
<keyword evidence="7 11" id="KW-0274">FAD</keyword>
<evidence type="ECO:0000256" key="1">
    <source>
        <dbReference type="ARBA" id="ARBA00001946"/>
    </source>
</evidence>
<feature type="chain" id="PRO_5047046790" description="FAD:protein FMN transferase" evidence="12">
    <location>
        <begin position="27"/>
        <end position="340"/>
    </location>
</feature>
<evidence type="ECO:0000256" key="8">
    <source>
        <dbReference type="ARBA" id="ARBA00022842"/>
    </source>
</evidence>
<evidence type="ECO:0000256" key="7">
    <source>
        <dbReference type="ARBA" id="ARBA00022827"/>
    </source>
</evidence>
<keyword evidence="6 11" id="KW-0479">Metal-binding</keyword>
<dbReference type="PIRSF" id="PIRSF006268">
    <property type="entry name" value="ApbE"/>
    <property type="match status" value="1"/>
</dbReference>
<keyword evidence="4 11" id="KW-0285">Flavoprotein</keyword>
<dbReference type="GO" id="GO:0016740">
    <property type="term" value="F:transferase activity"/>
    <property type="evidence" value="ECO:0007669"/>
    <property type="project" value="UniProtKB-KW"/>
</dbReference>
<keyword evidence="8 11" id="KW-0460">Magnesium</keyword>
<keyword evidence="12" id="KW-0732">Signal</keyword>
<evidence type="ECO:0000256" key="5">
    <source>
        <dbReference type="ARBA" id="ARBA00022679"/>
    </source>
</evidence>
<keyword evidence="14" id="KW-1185">Reference proteome</keyword>
<dbReference type="PANTHER" id="PTHR30040">
    <property type="entry name" value="THIAMINE BIOSYNTHESIS LIPOPROTEIN APBE"/>
    <property type="match status" value="1"/>
</dbReference>
<feature type="signal peptide" evidence="12">
    <location>
        <begin position="1"/>
        <end position="26"/>
    </location>
</feature>
<evidence type="ECO:0000313" key="13">
    <source>
        <dbReference type="EMBL" id="GGM94503.1"/>
    </source>
</evidence>
<proteinExistence type="inferred from homology"/>
<comment type="catalytic activity">
    <reaction evidence="10 11">
        <text>L-threonyl-[protein] + FAD = FMN-L-threonyl-[protein] + AMP + H(+)</text>
        <dbReference type="Rhea" id="RHEA:36847"/>
        <dbReference type="Rhea" id="RHEA-COMP:11060"/>
        <dbReference type="Rhea" id="RHEA-COMP:11061"/>
        <dbReference type="ChEBI" id="CHEBI:15378"/>
        <dbReference type="ChEBI" id="CHEBI:30013"/>
        <dbReference type="ChEBI" id="CHEBI:57692"/>
        <dbReference type="ChEBI" id="CHEBI:74257"/>
        <dbReference type="ChEBI" id="CHEBI:456215"/>
        <dbReference type="EC" id="2.7.1.180"/>
    </reaction>
</comment>
<comment type="caution">
    <text evidence="13">The sequence shown here is derived from an EMBL/GenBank/DDBJ whole genome shotgun (WGS) entry which is preliminary data.</text>
</comment>
<evidence type="ECO:0000256" key="3">
    <source>
        <dbReference type="ARBA" id="ARBA00016337"/>
    </source>
</evidence>
<organism evidence="13 14">
    <name type="scientific">Dyadobacter beijingensis</name>
    <dbReference type="NCBI Taxonomy" id="365489"/>
    <lineage>
        <taxon>Bacteria</taxon>
        <taxon>Pseudomonadati</taxon>
        <taxon>Bacteroidota</taxon>
        <taxon>Cytophagia</taxon>
        <taxon>Cytophagales</taxon>
        <taxon>Spirosomataceae</taxon>
        <taxon>Dyadobacter</taxon>
    </lineage>
</organism>
<dbReference type="Gene3D" id="3.10.520.10">
    <property type="entry name" value="ApbE-like domains"/>
    <property type="match status" value="1"/>
</dbReference>